<proteinExistence type="predicted"/>
<reference evidence="1" key="1">
    <citation type="submission" date="2021-02" db="EMBL/GenBank/DDBJ databases">
        <authorList>
            <person name="Nowell W R."/>
        </authorList>
    </citation>
    <scope>NUCLEOTIDE SEQUENCE</scope>
</reference>
<sequence>DITPTTTELVKPNFTNTTLLIPGQATSFNTLSNHQNNCGSFIFPSQTVSLKYE</sequence>
<gene>
    <name evidence="1" type="ORF">TOA249_LOCUS33771</name>
</gene>
<dbReference type="Proteomes" id="UP000663838">
    <property type="component" value="Unassembled WGS sequence"/>
</dbReference>
<dbReference type="AlphaFoldDB" id="A0A821XX11"/>
<evidence type="ECO:0000313" key="1">
    <source>
        <dbReference type="EMBL" id="CAF4948832.1"/>
    </source>
</evidence>
<comment type="caution">
    <text evidence="1">The sequence shown here is derived from an EMBL/GenBank/DDBJ whole genome shotgun (WGS) entry which is preliminary data.</text>
</comment>
<dbReference type="EMBL" id="CAJOBS010012472">
    <property type="protein sequence ID" value="CAF4948832.1"/>
    <property type="molecule type" value="Genomic_DNA"/>
</dbReference>
<protein>
    <submittedName>
        <fullName evidence="1">Uncharacterized protein</fullName>
    </submittedName>
</protein>
<organism evidence="1 2">
    <name type="scientific">Rotaria socialis</name>
    <dbReference type="NCBI Taxonomy" id="392032"/>
    <lineage>
        <taxon>Eukaryota</taxon>
        <taxon>Metazoa</taxon>
        <taxon>Spiralia</taxon>
        <taxon>Gnathifera</taxon>
        <taxon>Rotifera</taxon>
        <taxon>Eurotatoria</taxon>
        <taxon>Bdelloidea</taxon>
        <taxon>Philodinida</taxon>
        <taxon>Philodinidae</taxon>
        <taxon>Rotaria</taxon>
    </lineage>
</organism>
<accession>A0A821XX11</accession>
<evidence type="ECO:0000313" key="2">
    <source>
        <dbReference type="Proteomes" id="UP000663838"/>
    </source>
</evidence>
<name>A0A821XX11_9BILA</name>
<feature type="non-terminal residue" evidence="1">
    <location>
        <position position="1"/>
    </location>
</feature>